<reference evidence="1" key="1">
    <citation type="submission" date="2022-09" db="EMBL/GenBank/DDBJ databases">
        <authorList>
            <person name="Cesa-Luna C."/>
            <person name="Girard L."/>
            <person name="Lood C."/>
            <person name="Hofte M."/>
            <person name="De Mot R."/>
        </authorList>
    </citation>
    <scope>NUCLEOTIDE SEQUENCE</scope>
    <source>
        <strain evidence="1">B1M3-32</strain>
    </source>
</reference>
<evidence type="ECO:0000313" key="1">
    <source>
        <dbReference type="EMBL" id="MCU7247230.1"/>
    </source>
</evidence>
<gene>
    <name evidence="1" type="ORF">OC940_05360</name>
</gene>
<dbReference type="RefSeq" id="WP_301621208.1">
    <property type="nucleotide sequence ID" value="NZ_JAOSKY010000002.1"/>
</dbReference>
<comment type="caution">
    <text evidence="1">The sequence shown here is derived from an EMBL/GenBank/DDBJ whole genome shotgun (WGS) entry which is preliminary data.</text>
</comment>
<dbReference type="EMBL" id="JAOSKY010000002">
    <property type="protein sequence ID" value="MCU7247230.1"/>
    <property type="molecule type" value="Genomic_DNA"/>
</dbReference>
<sequence>MTTPSRDEIVVAAKEGRLLDLIFKESWRHDSAPFSQALIDAHQAKVIDLRSVPPLPEPSRFSHNEMYLGIEVFLPALGAISTSCDELLELMAGVVPHDDPMLSHSSYGEIMKWCQASPERLLGLLQLIKSDAPLSHRFHCVQACISAGLQADLDFYLAQALEFLDLGNALQRAQAARALSNLSAEVRSTRVDLVETILAVIDREAEPSVRDALLALALDWQKDTPVELERSTYRLIERAACPITLAAKKAIGLALMGTANVYSPQVRQDLLALLSSGQPEEEVVNLLDIVLAGMIRRGDVSEAQGLIEKLILGDATVPFTGFTSVLHELESRDAFVLDRWVVRWLHSDSLSLALALRRSLFAASEGRVFTFDFSQALEIPESDYLFIARKALGTFFSKPLFVASLIVSLMRNASGATLGELERLLFDPVLINYSGLKSDYLEEIAESPTDVASQAVQRALQELHKYLEGLGDSHIRELQPSERERQLEHHRRNEQMQNDMVEARASSIMADLVSEQVLLYGTGMASWVPAFPPPQDMADGDTGPMRRIEQSLATVQHIFQIPRQSVLEPSSLEIQTLNFLYVERKR</sequence>
<dbReference type="Proteomes" id="UP001139955">
    <property type="component" value="Unassembled WGS sequence"/>
</dbReference>
<keyword evidence="2" id="KW-1185">Reference proteome</keyword>
<organism evidence="1 2">
    <name type="scientific">Pseudomonas koreensis</name>
    <dbReference type="NCBI Taxonomy" id="198620"/>
    <lineage>
        <taxon>Bacteria</taxon>
        <taxon>Pseudomonadati</taxon>
        <taxon>Pseudomonadota</taxon>
        <taxon>Gammaproteobacteria</taxon>
        <taxon>Pseudomonadales</taxon>
        <taxon>Pseudomonadaceae</taxon>
        <taxon>Pseudomonas</taxon>
    </lineage>
</organism>
<name>A0A9X2XE39_9PSED</name>
<dbReference type="AlphaFoldDB" id="A0A9X2XE39"/>
<reference evidence="1" key="2">
    <citation type="journal article" date="2023" name="mSystems">
        <title>Charting the Lipopeptidome of Nonpathogenic Pseudomonas.</title>
        <authorList>
            <person name="Cesa-Luna C."/>
            <person name="Geudens N."/>
            <person name="Girard L."/>
            <person name="De Roo V."/>
            <person name="Maklad H.R."/>
            <person name="Martins J.C."/>
            <person name="Hofte M."/>
            <person name="De Mot R."/>
        </authorList>
    </citation>
    <scope>NUCLEOTIDE SEQUENCE</scope>
    <source>
        <strain evidence="1">B1M3-32</strain>
    </source>
</reference>
<accession>A0A9X2XE39</accession>
<proteinExistence type="predicted"/>
<evidence type="ECO:0000313" key="2">
    <source>
        <dbReference type="Proteomes" id="UP001139955"/>
    </source>
</evidence>
<protein>
    <submittedName>
        <fullName evidence="1">Uncharacterized protein</fullName>
    </submittedName>
</protein>